<dbReference type="AlphaFoldDB" id="A0A930YQN6"/>
<proteinExistence type="predicted"/>
<evidence type="ECO:0000313" key="1">
    <source>
        <dbReference type="EMBL" id="MBF4809000.1"/>
    </source>
</evidence>
<gene>
    <name evidence="1" type="ORF">HXK23_02055</name>
</gene>
<dbReference type="EMBL" id="JABZGT010000077">
    <property type="protein sequence ID" value="MBF4809000.1"/>
    <property type="molecule type" value="Genomic_DNA"/>
</dbReference>
<reference evidence="1" key="1">
    <citation type="submission" date="2020-04" db="EMBL/GenBank/DDBJ databases">
        <title>Deep metagenomics examines the oral microbiome during advanced dental caries in children, revealing novel taxa and co-occurrences with host molecules.</title>
        <authorList>
            <person name="Baker J.L."/>
            <person name="Morton J.T."/>
            <person name="Dinis M."/>
            <person name="Alvarez R."/>
            <person name="Tran N.C."/>
            <person name="Knight R."/>
            <person name="Edlund A."/>
        </authorList>
    </citation>
    <scope>NUCLEOTIDE SEQUENCE</scope>
    <source>
        <strain evidence="1">JCVI_22A_bin.2</strain>
    </source>
</reference>
<comment type="caution">
    <text evidence="1">The sequence shown here is derived from an EMBL/GenBank/DDBJ whole genome shotgun (WGS) entry which is preliminary data.</text>
</comment>
<dbReference type="Pfam" id="PF11756">
    <property type="entry name" value="YgbA_NO"/>
    <property type="match status" value="1"/>
</dbReference>
<sequence>MTPEEIAQKRQKEKDLFSLMIRFYCEKCHRTKAHEPLCDECAELEKYAHTRVDRCPHIETKTFCSKCISHCYNKEMRARVKEVMKSSGPRLLLHHPILVIKHALQ</sequence>
<evidence type="ECO:0000313" key="2">
    <source>
        <dbReference type="Proteomes" id="UP000772566"/>
    </source>
</evidence>
<name>A0A930YQN6_9ACTN</name>
<dbReference type="Proteomes" id="UP000772566">
    <property type="component" value="Unassembled WGS sequence"/>
</dbReference>
<dbReference type="InterPro" id="IPR020483">
    <property type="entry name" value="Uncharacterised_YgbA"/>
</dbReference>
<organism evidence="1 2">
    <name type="scientific">Lancefieldella parvula</name>
    <dbReference type="NCBI Taxonomy" id="1382"/>
    <lineage>
        <taxon>Bacteria</taxon>
        <taxon>Bacillati</taxon>
        <taxon>Actinomycetota</taxon>
        <taxon>Coriobacteriia</taxon>
        <taxon>Coriobacteriales</taxon>
        <taxon>Atopobiaceae</taxon>
        <taxon>Lancefieldella</taxon>
    </lineage>
</organism>
<protein>
    <submittedName>
        <fullName evidence="1">Nitrous oxide-stimulated promoter family protein</fullName>
    </submittedName>
</protein>
<dbReference type="NCBIfam" id="NF007714">
    <property type="entry name" value="PRK10410.1-2"/>
    <property type="match status" value="1"/>
</dbReference>
<accession>A0A930YQN6</accession>